<accession>A0AAN1MQP2</accession>
<reference evidence="1 2" key="1">
    <citation type="submission" date="2018-01" db="EMBL/GenBank/DDBJ databases">
        <title>Species boundaries and ecological features among Paraburkholderia terrae DSMZ17804T, P. hospita DSMZ17164T and P. caribensis DSMZ13236T.</title>
        <authorList>
            <person name="Pratama A.A."/>
        </authorList>
    </citation>
    <scope>NUCLEOTIDE SEQUENCE [LARGE SCALE GENOMIC DNA]</scope>
    <source>
        <strain evidence="1 2">DSM 17164</strain>
    </source>
</reference>
<dbReference type="KEGG" id="phs:C2L64_47055"/>
<sequence length="72" mass="7793">MTCDGSSRCAGKEWTFDFRDELEIIDAALELTGIDTSRPLTAPVGCTEDGDGDDSSEIYEKSECFCAFMAPA</sequence>
<name>A0AAN1MQP2_9BURK</name>
<proteinExistence type="predicted"/>
<dbReference type="EMBL" id="CP026108">
    <property type="protein sequence ID" value="AUT75849.1"/>
    <property type="molecule type" value="Genomic_DNA"/>
</dbReference>
<evidence type="ECO:0000313" key="2">
    <source>
        <dbReference type="Proteomes" id="UP000236649"/>
    </source>
</evidence>
<evidence type="ECO:0000313" key="1">
    <source>
        <dbReference type="EMBL" id="AUT75849.1"/>
    </source>
</evidence>
<organism evidence="1 2">
    <name type="scientific">Paraburkholderia hospita</name>
    <dbReference type="NCBI Taxonomy" id="169430"/>
    <lineage>
        <taxon>Bacteria</taxon>
        <taxon>Pseudomonadati</taxon>
        <taxon>Pseudomonadota</taxon>
        <taxon>Betaproteobacteria</taxon>
        <taxon>Burkholderiales</taxon>
        <taxon>Burkholderiaceae</taxon>
        <taxon>Paraburkholderia</taxon>
    </lineage>
</organism>
<protein>
    <submittedName>
        <fullName evidence="1">Uncharacterized protein</fullName>
    </submittedName>
</protein>
<dbReference type="Proteomes" id="UP000236649">
    <property type="component" value="Chromosome 4"/>
</dbReference>
<gene>
    <name evidence="1" type="ORF">C2L64_47055</name>
</gene>
<dbReference type="AlphaFoldDB" id="A0AAN1MQP2"/>